<dbReference type="Proteomes" id="UP000036951">
    <property type="component" value="Unassembled WGS sequence"/>
</dbReference>
<organism evidence="1 2">
    <name type="scientific">Xylanibacter rarus</name>
    <dbReference type="NCBI Taxonomy" id="1676614"/>
    <lineage>
        <taxon>Bacteria</taxon>
        <taxon>Pseudomonadati</taxon>
        <taxon>Bacteroidota</taxon>
        <taxon>Bacteroidia</taxon>
        <taxon>Bacteroidales</taxon>
        <taxon>Prevotellaceae</taxon>
        <taxon>Xylanibacter</taxon>
    </lineage>
</organism>
<dbReference type="AlphaFoldDB" id="A0A8E1UQL6"/>
<accession>A0A8E1UQL6</accession>
<dbReference type="EMBL" id="LFQU01000010">
    <property type="protein sequence ID" value="KOO68646.1"/>
    <property type="molecule type" value="Genomic_DNA"/>
</dbReference>
<gene>
    <name evidence="1" type="ORF">ACU52_06475</name>
</gene>
<name>A0A8E1UQL6_9BACT</name>
<evidence type="ECO:0000313" key="2">
    <source>
        <dbReference type="Proteomes" id="UP000036951"/>
    </source>
</evidence>
<protein>
    <submittedName>
        <fullName evidence="1">Uncharacterized protein</fullName>
    </submittedName>
</protein>
<reference evidence="1 2" key="1">
    <citation type="submission" date="2015-06" db="EMBL/GenBank/DDBJ databases">
        <title>Prevotella sp. 109, sp. nov., a novel member of the family Prevotellaceae isolated from human faeces.</title>
        <authorList>
            <person name="Shkoporov A.N."/>
            <person name="Chaplin A.V."/>
            <person name="Kafarskaia L.I."/>
            <person name="Efimov B.A."/>
        </authorList>
    </citation>
    <scope>NUCLEOTIDE SEQUENCE [LARGE SCALE GENOMIC DNA]</scope>
    <source>
        <strain evidence="1 2">109</strain>
    </source>
</reference>
<evidence type="ECO:0000313" key="1">
    <source>
        <dbReference type="EMBL" id="KOO68646.1"/>
    </source>
</evidence>
<sequence length="1131" mass="128110">MSKALLIKSYTDITTGGKGVWNDLNMAVSYIQGIETGKILEGLTAEKLGTLISGVPTPWARAKLFKFAMQTLAAPDPNINQAGLWQFYGLLYNEWKGLLAVIALFPDRVRFSNPLKMNVKGDDYDIASAFGRMLFDEKDLWNDQDDPDPDRQPYIHLIYYRDHLVGGTSPFTGVFTGVDYTNIGQDASDISWYREGKFDDPTKFLTPDQLQKVYLFVKNMNCNIDAFEKKINSQRGNKRPVSIGGFKKMSRDWENILMQRGGGRLRDKGPIAKYPNLANPFSLLFKSDVPVYMKPDFTFTYSNDGDYQKIGDIQSLLSDDKYVIGWTEEANERPKLADGSVFLLRVKDIQNGDTNYFSLPLSERGVEIFKNSLSSLLGYIDGGNTKLTAQLTDSGQLAVTLVVEIDGQSVTLNTREYEIDWMTDLGHVIMWPDFVSNKWNKYYLYSEFTSEAKERFTPIFKTAGKDGDFVHTIDGDFFTGDYELKPDEEKKVKVTRLLTYPPGQGDELPKYNIISADVPMAGLSATVKDTGKDVHAGFLMFRPQVVKDLSDKDLRGKAVVGIDFGSNNTCVYFKDGDRNAEPVAFENNRMVLVGKENTNPRSVAEINELLFFSNYPSANGQLKSWLHEHDPRYYDAGQEGDEIVGGVPVNRPNVRVCDMDDYEITTQAGKLHYNMKWLDDDRGRRRKRAFIKSVWLNVCAYLYKKNICPVRIVWSYPGSMMEADISEMTKIFEEAWKITPIVGTSKFMPDDYEIPTEAEAVCSFALSQDFGLTRNKMFLGIDVGGSTSDILLLANDVNNGNKPTLYRESSVRLAAGVFFNAVIKSRQFREALYNFHESKKTDVYVANIKEMLDEPKKAPYYLNSIFDQLKSTDDYEEFYTSIDQDAKFVFTIPAYVTGLLLFYSGMLIGNTVKAENLDIDSVDILSFGKGGRLFHWLRNSAGGRAASEYYAECLNAGVGLVIDKEMKVKYRSEIEVDNKAEVAKGLVEESKVEKKGAHTDSDICGEENVRYIDSEGTPKEIRTETELTGDYFANDMSNFDFSGVPNFEKFMNIFIDFVSRRTHLYPQADKDLRDDIADLPASIAAYIKKYDTEYMKVRKNQDNGFKYHQPLIIAEGICFLNKTLIQKAFNQ</sequence>
<comment type="caution">
    <text evidence="1">The sequence shown here is derived from an EMBL/GenBank/DDBJ whole genome shotgun (WGS) entry which is preliminary data.</text>
</comment>
<dbReference type="OrthoDB" id="599796at2"/>
<dbReference type="RefSeq" id="WP_053398192.1">
    <property type="nucleotide sequence ID" value="NZ_LFQU01000010.1"/>
</dbReference>
<keyword evidence="2" id="KW-1185">Reference proteome</keyword>
<proteinExistence type="predicted"/>